<evidence type="ECO:0000313" key="1">
    <source>
        <dbReference type="EMBL" id="APH03884.1"/>
    </source>
</evidence>
<sequence length="93" mass="10831">MKDIIYQVFFSIVELLREKGLVKLEHYFVDGTKIEANANQYTFVWRKATEKYENSLDDQYRQLALQIEQILEEEEKSAPSAGACTCRNLSFSS</sequence>
<evidence type="ECO:0008006" key="3">
    <source>
        <dbReference type="Google" id="ProtNLM"/>
    </source>
</evidence>
<dbReference type="OrthoDB" id="9774608at2"/>
<dbReference type="KEGG" id="bwh:A9C19_03405"/>
<dbReference type="EMBL" id="CP016020">
    <property type="protein sequence ID" value="APH03884.1"/>
    <property type="molecule type" value="Genomic_DNA"/>
</dbReference>
<keyword evidence="2" id="KW-1185">Reference proteome</keyword>
<evidence type="ECO:0000313" key="2">
    <source>
        <dbReference type="Proteomes" id="UP000181936"/>
    </source>
</evidence>
<organism evidence="1 2">
    <name type="scientific">Bacillus weihaiensis</name>
    <dbReference type="NCBI Taxonomy" id="1547283"/>
    <lineage>
        <taxon>Bacteria</taxon>
        <taxon>Bacillati</taxon>
        <taxon>Bacillota</taxon>
        <taxon>Bacilli</taxon>
        <taxon>Bacillales</taxon>
        <taxon>Bacillaceae</taxon>
        <taxon>Bacillus</taxon>
    </lineage>
</organism>
<name>A0A1L3MNS6_9BACI</name>
<reference evidence="1 2" key="1">
    <citation type="journal article" date="2016" name="Sci. Rep.">
        <title>Complete genome sequence and transcriptomic analysis of a novel marine strain Bacillus weihaiensis reveals the mechanism of brown algae degradation.</title>
        <authorList>
            <person name="Zhu Y."/>
            <person name="Chen P."/>
            <person name="Bao Y."/>
            <person name="Men Y."/>
            <person name="Zeng Y."/>
            <person name="Yang J."/>
            <person name="Sun J."/>
            <person name="Sun Y."/>
        </authorList>
    </citation>
    <scope>NUCLEOTIDE SEQUENCE [LARGE SCALE GENOMIC DNA]</scope>
    <source>
        <strain evidence="1 2">Alg07</strain>
    </source>
</reference>
<dbReference type="AlphaFoldDB" id="A0A1L3MNS6"/>
<protein>
    <recommendedName>
        <fullName evidence="3">Transposase</fullName>
    </recommendedName>
</protein>
<dbReference type="PANTHER" id="PTHR33408:SF2">
    <property type="entry name" value="TRANSPOSASE DDE DOMAIN-CONTAINING PROTEIN"/>
    <property type="match status" value="1"/>
</dbReference>
<gene>
    <name evidence="1" type="ORF">A9C19_03405</name>
</gene>
<proteinExistence type="predicted"/>
<dbReference type="PANTHER" id="PTHR33408">
    <property type="entry name" value="TRANSPOSASE"/>
    <property type="match status" value="1"/>
</dbReference>
<dbReference type="Proteomes" id="UP000181936">
    <property type="component" value="Chromosome"/>
</dbReference>
<accession>A0A1L3MNS6</accession>
<dbReference type="STRING" id="1547283.A9C19_03405"/>